<keyword evidence="3" id="KW-1185">Reference proteome</keyword>
<dbReference type="Proteomes" id="UP000218387">
    <property type="component" value="Chromosome"/>
</dbReference>
<accession>A0A4P9C835</accession>
<dbReference type="GO" id="GO:0004553">
    <property type="term" value="F:hydrolase activity, hydrolyzing O-glycosyl compounds"/>
    <property type="evidence" value="ECO:0007669"/>
    <property type="project" value="InterPro"/>
</dbReference>
<organism evidence="2 3">
    <name type="scientific">Eubacterium maltosivorans</name>
    <dbReference type="NCBI Taxonomy" id="2041044"/>
    <lineage>
        <taxon>Bacteria</taxon>
        <taxon>Bacillati</taxon>
        <taxon>Bacillota</taxon>
        <taxon>Clostridia</taxon>
        <taxon>Eubacteriales</taxon>
        <taxon>Eubacteriaceae</taxon>
        <taxon>Eubacterium</taxon>
    </lineage>
</organism>
<dbReference type="Gene3D" id="1.10.1330.10">
    <property type="entry name" value="Dockerin domain"/>
    <property type="match status" value="1"/>
</dbReference>
<protein>
    <recommendedName>
        <fullName evidence="1">Dockerin domain-containing protein</fullName>
    </recommendedName>
</protein>
<dbReference type="PROSITE" id="PS00018">
    <property type="entry name" value="EF_HAND_1"/>
    <property type="match status" value="1"/>
</dbReference>
<name>A0A4P9C835_EUBML</name>
<reference evidence="2 3" key="1">
    <citation type="submission" date="2018-05" db="EMBL/GenBank/DDBJ databases">
        <title>Genome comparison of Eubacterium sp.</title>
        <authorList>
            <person name="Feng Y."/>
            <person name="Sanchez-Andrea I."/>
            <person name="Stams A.J.M."/>
            <person name="De Vos W.M."/>
        </authorList>
    </citation>
    <scope>NUCLEOTIDE SEQUENCE [LARGE SCALE GENOMIC DNA]</scope>
    <source>
        <strain evidence="2 3">YI</strain>
    </source>
</reference>
<proteinExistence type="predicted"/>
<dbReference type="PROSITE" id="PS51766">
    <property type="entry name" value="DOCKERIN"/>
    <property type="match status" value="1"/>
</dbReference>
<dbReference type="InterPro" id="IPR002105">
    <property type="entry name" value="Dockerin_1_rpt"/>
</dbReference>
<sequence length="1218" mass="134681">MVRVTEMLIFIKGLSTKGTLIMEGLRKTKPAKWLCFFLALLLTLTCFTPFARAEENTSQEAGNTVLADTAQPEAQAVSEEKGTPSLKQDAEGNYLIGSVEDLNTLRADIVRDIEYENEHLLLTADIDAGNLTPYPELPPTDEPYTTSEGLFGYIFRGKLNGMGHKIYNFKDSGSGLFDVLAPGAQIGNLTVEANVNFTKDTKKLRSSTYGVIANMMPGAWIQRCATTGSVTIQSDYQGYVGFSGMVDFANPPKEANVSNSSEYKGTIEDSYSTIVFTNNTQSSANFYGIGPGVQVLKNCFFAGSFKGKVNKEISQPLARMSTANENMESCYFDSLKISTLPANAQGEKVPTYKMRSQETFKGWDFGQIWKMGDDHPVLNTGYTILKDKVILDTEVVLEPRVYSEALGGDSTLTRVQDIKIKTDLGGNPHQVTIDYEETPDTKNTFYVGMMGDHARGLAQFDKVEVKYTENDEAEYYLPSDFYKYADRKQAEAWGSFTQDGTVLSDDQKQELIDQAKKACDLIFDYKLGSTPDAATVASDSWLVFSAARCNYKVPDGFWDQVYKQYEARYAAYKAQGQVDGFDTSDTAKDVLAISAIGYDPRNVGGYDLLDVIINHSGDRDYFASQTAAFAMYSNDFDESQYGYSMADYVKSKVTPIEVDADGVKVEKDQAADMWTMAWQPLMFFYDPNAQEGSEWYDLKLFVEDGLNQISAAQTYMGNCWGGYINSADSTGKPKYDITNTWTNAQVQISVGLAGIDPFDARFVKNGNTLITRAVSFFEGGQVGGDVKGGESAQVARGLNSIIRAYEQNPHNLFDCRDVEDSTVQINNAIGALPEAAAITEEKRQDFDQCWEQYNKLNDTQKSNISNTNKEKLQAIYEKFYPDENLESALELAKTELSKSNVSEIYTQDSINNLKAAVEAAEKVQKDTQATSEQKAEQASKLRKAVEALVTTEAEDMKKVETAIDQIKPFTTLEGRKPVDTAKDLYDKLKYDESRERIKNRDTLLSNVTAVEGLEAAGDSLKAAIAAAKEQLAQTDKYLASSIEAARQYITIAEKVDVQTSTVQELANAQITLERYVNDTLKEQPDKTELNNKIAEITEKMKALDEKDYSAEKWKTLEDALSTAKDVAESNDADGGAVTSAIEGLDNAFNGLEEDVMLGDVTGDGKINGLDVTWVMQYNVGSRALDEKAMKAADVNNDGKVNALDVTWIMQHNVGLRTF</sequence>
<gene>
    <name evidence="2" type="ORF">CPZ25_009970</name>
</gene>
<dbReference type="KEGG" id="emt:CPZ25_009970"/>
<dbReference type="InterPro" id="IPR018247">
    <property type="entry name" value="EF_Hand_1_Ca_BS"/>
</dbReference>
<dbReference type="EMBL" id="CP029487">
    <property type="protein sequence ID" value="QCT71637.1"/>
    <property type="molecule type" value="Genomic_DNA"/>
</dbReference>
<dbReference type="InterPro" id="IPR016134">
    <property type="entry name" value="Dockerin_dom"/>
</dbReference>
<dbReference type="Pfam" id="PF00404">
    <property type="entry name" value="Dockerin_1"/>
    <property type="match status" value="1"/>
</dbReference>
<dbReference type="Gene3D" id="1.20.1270.90">
    <property type="entry name" value="AF1782-like"/>
    <property type="match status" value="2"/>
</dbReference>
<dbReference type="InterPro" id="IPR036439">
    <property type="entry name" value="Dockerin_dom_sf"/>
</dbReference>
<dbReference type="AlphaFoldDB" id="A0A4P9C835"/>
<dbReference type="SUPFAM" id="SSF63446">
    <property type="entry name" value="Type I dockerin domain"/>
    <property type="match status" value="1"/>
</dbReference>
<dbReference type="Gene3D" id="2.160.20.110">
    <property type="match status" value="1"/>
</dbReference>
<evidence type="ECO:0000313" key="2">
    <source>
        <dbReference type="EMBL" id="QCT71637.1"/>
    </source>
</evidence>
<feature type="domain" description="Dockerin" evidence="1">
    <location>
        <begin position="1153"/>
        <end position="1218"/>
    </location>
</feature>
<dbReference type="GO" id="GO:0000272">
    <property type="term" value="P:polysaccharide catabolic process"/>
    <property type="evidence" value="ECO:0007669"/>
    <property type="project" value="InterPro"/>
</dbReference>
<evidence type="ECO:0000259" key="1">
    <source>
        <dbReference type="PROSITE" id="PS51766"/>
    </source>
</evidence>
<dbReference type="CDD" id="cd14256">
    <property type="entry name" value="Dockerin_I"/>
    <property type="match status" value="1"/>
</dbReference>
<evidence type="ECO:0000313" key="3">
    <source>
        <dbReference type="Proteomes" id="UP000218387"/>
    </source>
</evidence>